<feature type="transmembrane region" description="Helical" evidence="6">
    <location>
        <begin position="381"/>
        <end position="401"/>
    </location>
</feature>
<feature type="transmembrane region" description="Helical" evidence="6">
    <location>
        <begin position="115"/>
        <end position="134"/>
    </location>
</feature>
<evidence type="ECO:0000256" key="4">
    <source>
        <dbReference type="ARBA" id="ARBA00023136"/>
    </source>
</evidence>
<evidence type="ECO:0000256" key="6">
    <source>
        <dbReference type="SAM" id="Phobius"/>
    </source>
</evidence>
<dbReference type="Pfam" id="PF07690">
    <property type="entry name" value="MFS_1"/>
    <property type="match status" value="1"/>
</dbReference>
<dbReference type="PROSITE" id="PS50850">
    <property type="entry name" value="MFS"/>
    <property type="match status" value="1"/>
</dbReference>
<feature type="transmembrane region" description="Helical" evidence="6">
    <location>
        <begin position="517"/>
        <end position="536"/>
    </location>
</feature>
<evidence type="ECO:0000256" key="3">
    <source>
        <dbReference type="ARBA" id="ARBA00022989"/>
    </source>
</evidence>
<dbReference type="GO" id="GO:0022857">
    <property type="term" value="F:transmembrane transporter activity"/>
    <property type="evidence" value="ECO:0007669"/>
    <property type="project" value="InterPro"/>
</dbReference>
<feature type="compositionally biased region" description="Polar residues" evidence="5">
    <location>
        <begin position="252"/>
        <end position="264"/>
    </location>
</feature>
<feature type="transmembrane region" description="Helical" evidence="6">
    <location>
        <begin position="448"/>
        <end position="474"/>
    </location>
</feature>
<feature type="transmembrane region" description="Helical" evidence="6">
    <location>
        <begin position="206"/>
        <end position="223"/>
    </location>
</feature>
<dbReference type="PANTHER" id="PTHR23502">
    <property type="entry name" value="MAJOR FACILITATOR SUPERFAMILY"/>
    <property type="match status" value="1"/>
</dbReference>
<feature type="region of interest" description="Disordered" evidence="5">
    <location>
        <begin position="1"/>
        <end position="38"/>
    </location>
</feature>
<feature type="transmembrane region" description="Helical" evidence="6">
    <location>
        <begin position="344"/>
        <end position="361"/>
    </location>
</feature>
<reference evidence="8 9" key="1">
    <citation type="submission" date="2022-09" db="EMBL/GenBank/DDBJ databases">
        <authorList>
            <person name="Palmer J.M."/>
        </authorList>
    </citation>
    <scope>NUCLEOTIDE SEQUENCE [LARGE SCALE GENOMIC DNA]</scope>
    <source>
        <strain evidence="8 9">DSM 7382</strain>
    </source>
</reference>
<feature type="compositionally biased region" description="Basic and acidic residues" evidence="5">
    <location>
        <begin position="26"/>
        <end position="38"/>
    </location>
</feature>
<keyword evidence="4 6" id="KW-0472">Membrane</keyword>
<keyword evidence="2 6" id="KW-0812">Transmembrane</keyword>
<dbReference type="GO" id="GO:0005886">
    <property type="term" value="C:plasma membrane"/>
    <property type="evidence" value="ECO:0007669"/>
    <property type="project" value="TreeGrafter"/>
</dbReference>
<name>A0AAW0GJ65_9APHY</name>
<evidence type="ECO:0000256" key="1">
    <source>
        <dbReference type="ARBA" id="ARBA00004141"/>
    </source>
</evidence>
<gene>
    <name evidence="8" type="ORF">QCA50_006438</name>
</gene>
<evidence type="ECO:0000313" key="9">
    <source>
        <dbReference type="Proteomes" id="UP001385951"/>
    </source>
</evidence>
<keyword evidence="9" id="KW-1185">Reference proteome</keyword>
<dbReference type="SUPFAM" id="SSF103473">
    <property type="entry name" value="MFS general substrate transporter"/>
    <property type="match status" value="1"/>
</dbReference>
<dbReference type="AlphaFoldDB" id="A0AAW0GJ65"/>
<protein>
    <recommendedName>
        <fullName evidence="7">Major facilitator superfamily (MFS) profile domain-containing protein</fullName>
    </recommendedName>
</protein>
<evidence type="ECO:0000259" key="7">
    <source>
        <dbReference type="PROSITE" id="PS50850"/>
    </source>
</evidence>
<feature type="region of interest" description="Disordered" evidence="5">
    <location>
        <begin position="249"/>
        <end position="268"/>
    </location>
</feature>
<sequence>MSGSLRHTKTTAPVVTAPKQSPLANEKPDIEHADVTDDPRKWSTARKTAILVTISGAAIIVGLGGNLYNPAIAQIESDLHASSGGISWSISLFILVQGCFPLVWSAISEIYGRKVVYIASFAFGIVGCIIAANAKTIGVLIGMRVIQAAGSSSVLSMGAATLSDLYDPQVRGTMMGIFYSAPLLGPALGPIIGGALTQAFNWRATFWFIAAFSGLCLLAFVFFSDTFRRERSLTYQTVLRRRLQERARHEVSNTSGRSSMSHDTMVSADHETRKDKMYPETSDGVPPVQKPAGATAEDLEAQKMPNINAGSSKVVEELKEIRLSFKDINPIRPIFLVLSRRNNLAILFSSGLLFAFSYSLAYTCSRTLSLKYEYDALTIGLVLLSFGIGSVLGSVLGGRWSDGVLAYLKSKNGGVSHPEMRLESTFIWMLFLPLSSAAYGWVAEKHVHVAAICVFLFLSGFFSIAIYASTLAYIVDANIGRSSPAVATNSTFRGLSAFVATEIAVPLQLAMGDGGLYTLWAGIIVISELLLLLVWWKGRSWREQAEKKESQ</sequence>
<evidence type="ECO:0000256" key="2">
    <source>
        <dbReference type="ARBA" id="ARBA00022692"/>
    </source>
</evidence>
<accession>A0AAW0GJ65</accession>
<dbReference type="PANTHER" id="PTHR23502:SF5">
    <property type="entry name" value="QUINIDINE RESISTANCE PROTEIN 3"/>
    <property type="match status" value="1"/>
</dbReference>
<organism evidence="8 9">
    <name type="scientific">Cerrena zonata</name>
    <dbReference type="NCBI Taxonomy" id="2478898"/>
    <lineage>
        <taxon>Eukaryota</taxon>
        <taxon>Fungi</taxon>
        <taxon>Dikarya</taxon>
        <taxon>Basidiomycota</taxon>
        <taxon>Agaricomycotina</taxon>
        <taxon>Agaricomycetes</taxon>
        <taxon>Polyporales</taxon>
        <taxon>Cerrenaceae</taxon>
        <taxon>Cerrena</taxon>
    </lineage>
</organism>
<comment type="caution">
    <text evidence="8">The sequence shown here is derived from an EMBL/GenBank/DDBJ whole genome shotgun (WGS) entry which is preliminary data.</text>
</comment>
<feature type="compositionally biased region" description="Polar residues" evidence="5">
    <location>
        <begin position="1"/>
        <end position="23"/>
    </location>
</feature>
<dbReference type="Gene3D" id="1.20.1250.20">
    <property type="entry name" value="MFS general substrate transporter like domains"/>
    <property type="match status" value="1"/>
</dbReference>
<feature type="domain" description="Major facilitator superfamily (MFS) profile" evidence="7">
    <location>
        <begin position="50"/>
        <end position="539"/>
    </location>
</feature>
<dbReference type="InterPro" id="IPR020846">
    <property type="entry name" value="MFS_dom"/>
</dbReference>
<dbReference type="InterPro" id="IPR011701">
    <property type="entry name" value="MFS"/>
</dbReference>
<feature type="transmembrane region" description="Helical" evidence="6">
    <location>
        <begin position="178"/>
        <end position="200"/>
    </location>
</feature>
<evidence type="ECO:0000256" key="5">
    <source>
        <dbReference type="SAM" id="MobiDB-lite"/>
    </source>
</evidence>
<dbReference type="Proteomes" id="UP001385951">
    <property type="component" value="Unassembled WGS sequence"/>
</dbReference>
<dbReference type="EMBL" id="JASBNA010000007">
    <property type="protein sequence ID" value="KAK7689799.1"/>
    <property type="molecule type" value="Genomic_DNA"/>
</dbReference>
<dbReference type="Gene3D" id="1.20.1720.10">
    <property type="entry name" value="Multidrug resistance protein D"/>
    <property type="match status" value="1"/>
</dbReference>
<dbReference type="InterPro" id="IPR036259">
    <property type="entry name" value="MFS_trans_sf"/>
</dbReference>
<feature type="transmembrane region" description="Helical" evidence="6">
    <location>
        <begin position="422"/>
        <end position="442"/>
    </location>
</feature>
<comment type="subcellular location">
    <subcellularLocation>
        <location evidence="1">Membrane</location>
        <topology evidence="1">Multi-pass membrane protein</topology>
    </subcellularLocation>
</comment>
<evidence type="ECO:0000313" key="8">
    <source>
        <dbReference type="EMBL" id="KAK7689799.1"/>
    </source>
</evidence>
<keyword evidence="3 6" id="KW-1133">Transmembrane helix</keyword>
<feature type="transmembrane region" description="Helical" evidence="6">
    <location>
        <begin position="49"/>
        <end position="68"/>
    </location>
</feature>
<proteinExistence type="predicted"/>
<feature type="transmembrane region" description="Helical" evidence="6">
    <location>
        <begin position="88"/>
        <end position="108"/>
    </location>
</feature>